<comment type="caution">
    <text evidence="1">The sequence shown here is derived from an EMBL/GenBank/DDBJ whole genome shotgun (WGS) entry which is preliminary data.</text>
</comment>
<organism evidence="1 2">
    <name type="scientific">Phytophthora palmivora</name>
    <dbReference type="NCBI Taxonomy" id="4796"/>
    <lineage>
        <taxon>Eukaryota</taxon>
        <taxon>Sar</taxon>
        <taxon>Stramenopiles</taxon>
        <taxon>Oomycota</taxon>
        <taxon>Peronosporomycetes</taxon>
        <taxon>Peronosporales</taxon>
        <taxon>Peronosporaceae</taxon>
        <taxon>Phytophthora</taxon>
    </lineage>
</organism>
<accession>A0A2P4XU49</accession>
<dbReference type="EMBL" id="NCKW01007972">
    <property type="protein sequence ID" value="POM69009.1"/>
    <property type="molecule type" value="Genomic_DNA"/>
</dbReference>
<evidence type="ECO:0000313" key="2">
    <source>
        <dbReference type="Proteomes" id="UP000237271"/>
    </source>
</evidence>
<dbReference type="InterPro" id="IPR052613">
    <property type="entry name" value="LicD_transferase"/>
</dbReference>
<dbReference type="PANTHER" id="PTHR13627">
    <property type="entry name" value="FUKUTIN RELATED PROTEIN"/>
    <property type="match status" value="1"/>
</dbReference>
<proteinExistence type="predicted"/>
<gene>
    <name evidence="1" type="ORF">PHPALM_14756</name>
</gene>
<dbReference type="OrthoDB" id="444255at2759"/>
<keyword evidence="2" id="KW-1185">Reference proteome</keyword>
<name>A0A2P4XU49_9STRA</name>
<dbReference type="PANTHER" id="PTHR13627:SF33">
    <property type="entry name" value="LICD FAMILY PROTEIN"/>
    <property type="match status" value="1"/>
</dbReference>
<evidence type="ECO:0000313" key="1">
    <source>
        <dbReference type="EMBL" id="POM69009.1"/>
    </source>
</evidence>
<dbReference type="Proteomes" id="UP000237271">
    <property type="component" value="Unassembled WGS sequence"/>
</dbReference>
<dbReference type="AlphaFoldDB" id="A0A2P4XU49"/>
<sequence>MLLSDVYDELQATGSDPILTFGTLLGAIRNGSMIPFTEDVDIAYSGEITSNGALNDALWKKGYHLFDYGIWRVCVAPTHPLASILYDPDEPIVQEYKVPYVDLYNMQKQNFGTSWKMQEFRDLIPSDRAEPFSQVSINGLPFNTLNDPHYFLEKEYGEDYLKPKPRIHQDAFPEDSP</sequence>
<protein>
    <submittedName>
        <fullName evidence="1">Uncharacterized protein</fullName>
    </submittedName>
</protein>
<reference evidence="1 2" key="1">
    <citation type="journal article" date="2017" name="Genome Biol. Evol.">
        <title>Phytophthora megakarya and P. palmivora, closely related causal agents of cacao black pod rot, underwent increases in genome sizes and gene numbers by different mechanisms.</title>
        <authorList>
            <person name="Ali S.S."/>
            <person name="Shao J."/>
            <person name="Lary D.J."/>
            <person name="Kronmiller B."/>
            <person name="Shen D."/>
            <person name="Strem M.D."/>
            <person name="Amoako-Attah I."/>
            <person name="Akrofi A.Y."/>
            <person name="Begoude B.A."/>
            <person name="Ten Hoopen G.M."/>
            <person name="Coulibaly K."/>
            <person name="Kebe B.I."/>
            <person name="Melnick R.L."/>
            <person name="Guiltinan M.J."/>
            <person name="Tyler B.M."/>
            <person name="Meinhardt L.W."/>
            <person name="Bailey B.A."/>
        </authorList>
    </citation>
    <scope>NUCLEOTIDE SEQUENCE [LARGE SCALE GENOMIC DNA]</scope>
    <source>
        <strain evidence="2">sbr112.9</strain>
    </source>
</reference>